<dbReference type="EMBL" id="CP002116">
    <property type="protein sequence ID" value="ADK82573.1"/>
    <property type="molecule type" value="Genomic_DNA"/>
</dbReference>
<dbReference type="HOGENOM" id="CLU_1132848_0_0_12"/>
<feature type="transmembrane region" description="Helical" evidence="1">
    <location>
        <begin position="74"/>
        <end position="94"/>
    </location>
</feature>
<gene>
    <name evidence="3" type="ordered locus">Spirs_3485</name>
</gene>
<feature type="transmembrane region" description="Helical" evidence="1">
    <location>
        <begin position="37"/>
        <end position="58"/>
    </location>
</feature>
<organism evidence="3 4">
    <name type="scientific">Sediminispirochaeta smaragdinae (strain DSM 11293 / JCM 15392 / SEBR 4228)</name>
    <name type="common">Spirochaeta smaragdinae</name>
    <dbReference type="NCBI Taxonomy" id="573413"/>
    <lineage>
        <taxon>Bacteria</taxon>
        <taxon>Pseudomonadati</taxon>
        <taxon>Spirochaetota</taxon>
        <taxon>Spirochaetia</taxon>
        <taxon>Spirochaetales</taxon>
        <taxon>Spirochaetaceae</taxon>
        <taxon>Sediminispirochaeta</taxon>
    </lineage>
</organism>
<dbReference type="Proteomes" id="UP000002318">
    <property type="component" value="Chromosome"/>
</dbReference>
<feature type="transmembrane region" description="Helical" evidence="1">
    <location>
        <begin position="204"/>
        <end position="222"/>
    </location>
</feature>
<dbReference type="AlphaFoldDB" id="E1R2L3"/>
<dbReference type="InterPro" id="IPR003675">
    <property type="entry name" value="Rce1/LyrA-like_dom"/>
</dbReference>
<feature type="transmembrane region" description="Helical" evidence="1">
    <location>
        <begin position="181"/>
        <end position="198"/>
    </location>
</feature>
<protein>
    <submittedName>
        <fullName evidence="3">Abortive infection protein</fullName>
    </submittedName>
</protein>
<dbReference type="STRING" id="573413.Spirs_3485"/>
<evidence type="ECO:0000313" key="4">
    <source>
        <dbReference type="Proteomes" id="UP000002318"/>
    </source>
</evidence>
<proteinExistence type="predicted"/>
<name>E1R2L3_SEDSS</name>
<sequence>MMNSFHLFVEYLGRIWPAFLLLLLSLAFSRPPAFGRVVLYIVGFVVCRDVMASLGFWFPSTEGGVLRFLFTDDALLLVLLSLLFFAAMLVFLAFDRENRDRCRFFSNDRGAGIFVGLLAGFCVAAPLLFLQAKGGTEAIGPEFRVDMALPLLCLSLSLAFIEEGLFRGYLLAFLKDHQSSLLAGVSSGILFAFSYLPLSLTGSGLSLPLLLFVLWEGVIAGIVGSRYGVLPSCVTHGVAIFLISAAFF</sequence>
<reference evidence="3 4" key="1">
    <citation type="journal article" date="2010" name="Stand. Genomic Sci.">
        <title>Complete genome sequence of Spirochaeta smaragdinae type strain (SEBR 4228).</title>
        <authorList>
            <person name="Mavromatis K."/>
            <person name="Yasawong M."/>
            <person name="Chertkov O."/>
            <person name="Lapidus A."/>
            <person name="Lucas S."/>
            <person name="Nolan M."/>
            <person name="Del Rio T.G."/>
            <person name="Tice H."/>
            <person name="Cheng J.F."/>
            <person name="Pitluck S."/>
            <person name="Liolios K."/>
            <person name="Ivanova N."/>
            <person name="Tapia R."/>
            <person name="Han C."/>
            <person name="Bruce D."/>
            <person name="Goodwin L."/>
            <person name="Pati A."/>
            <person name="Chen A."/>
            <person name="Palaniappan K."/>
            <person name="Land M."/>
            <person name="Hauser L."/>
            <person name="Chang Y.J."/>
            <person name="Jeffries C.D."/>
            <person name="Detter J.C."/>
            <person name="Rohde M."/>
            <person name="Brambilla E."/>
            <person name="Spring S."/>
            <person name="Goker M."/>
            <person name="Sikorski J."/>
            <person name="Woyke T."/>
            <person name="Bristow J."/>
            <person name="Eisen J.A."/>
            <person name="Markowitz V."/>
            <person name="Hugenholtz P."/>
            <person name="Klenk H.P."/>
            <person name="Kyrpides N.C."/>
        </authorList>
    </citation>
    <scope>NUCLEOTIDE SEQUENCE [LARGE SCALE GENOMIC DNA]</scope>
    <source>
        <strain evidence="4">DSM 11293 / JCM 15392 / SEBR 4228</strain>
    </source>
</reference>
<dbReference type="eggNOG" id="COG1266">
    <property type="taxonomic scope" value="Bacteria"/>
</dbReference>
<dbReference type="RefSeq" id="WP_013256032.1">
    <property type="nucleotide sequence ID" value="NC_014364.1"/>
</dbReference>
<dbReference type="Pfam" id="PF02517">
    <property type="entry name" value="Rce1-like"/>
    <property type="match status" value="1"/>
</dbReference>
<keyword evidence="4" id="KW-1185">Reference proteome</keyword>
<feature type="domain" description="CAAX prenyl protease 2/Lysostaphin resistance protein A-like" evidence="2">
    <location>
        <begin position="148"/>
        <end position="239"/>
    </location>
</feature>
<dbReference type="GO" id="GO:0004175">
    <property type="term" value="F:endopeptidase activity"/>
    <property type="evidence" value="ECO:0007669"/>
    <property type="project" value="UniProtKB-ARBA"/>
</dbReference>
<feature type="transmembrane region" description="Helical" evidence="1">
    <location>
        <begin position="110"/>
        <end position="129"/>
    </location>
</feature>
<dbReference type="KEGG" id="ssm:Spirs_3485"/>
<keyword evidence="1" id="KW-0812">Transmembrane</keyword>
<feature type="transmembrane region" description="Helical" evidence="1">
    <location>
        <begin position="12"/>
        <end position="30"/>
    </location>
</feature>
<keyword evidence="1" id="KW-1133">Transmembrane helix</keyword>
<dbReference type="GO" id="GO:0080120">
    <property type="term" value="P:CAAX-box protein maturation"/>
    <property type="evidence" value="ECO:0007669"/>
    <property type="project" value="UniProtKB-ARBA"/>
</dbReference>
<accession>E1R2L3</accession>
<feature type="transmembrane region" description="Helical" evidence="1">
    <location>
        <begin position="149"/>
        <end position="174"/>
    </location>
</feature>
<evidence type="ECO:0000313" key="3">
    <source>
        <dbReference type="EMBL" id="ADK82573.1"/>
    </source>
</evidence>
<keyword evidence="1" id="KW-0472">Membrane</keyword>
<evidence type="ECO:0000259" key="2">
    <source>
        <dbReference type="Pfam" id="PF02517"/>
    </source>
</evidence>
<evidence type="ECO:0000256" key="1">
    <source>
        <dbReference type="SAM" id="Phobius"/>
    </source>
</evidence>